<evidence type="ECO:0008006" key="3">
    <source>
        <dbReference type="Google" id="ProtNLM"/>
    </source>
</evidence>
<dbReference type="InterPro" id="IPR011044">
    <property type="entry name" value="Quino_amine_DH_bsu"/>
</dbReference>
<proteinExistence type="predicted"/>
<dbReference type="AlphaFoldDB" id="A0A286NTL6"/>
<dbReference type="EMBL" id="CP022378">
    <property type="protein sequence ID" value="ATA67399.1"/>
    <property type="molecule type" value="Genomic_DNA"/>
</dbReference>
<name>A0A286NTL6_9FLAO</name>
<reference evidence="1 2" key="1">
    <citation type="journal article" date="2017" name="Genome Announc.">
        <title>Twelve Complete Reference Genomes of Clinical Isolates in the Capnocytophaga Genus.</title>
        <authorList>
            <person name="Villarma A."/>
            <person name="Gulvik C.A."/>
            <person name="Rowe L.A."/>
            <person name="Sheth M."/>
            <person name="Juieng P."/>
            <person name="Nicholson A.C."/>
            <person name="Loparev V.N."/>
            <person name="McQuiston J.R."/>
        </authorList>
    </citation>
    <scope>NUCLEOTIDE SEQUENCE [LARGE SCALE GENOMIC DNA]</scope>
    <source>
        <strain evidence="1 2">G7591</strain>
    </source>
</reference>
<dbReference type="Proteomes" id="UP000242855">
    <property type="component" value="Chromosome"/>
</dbReference>
<dbReference type="SUPFAM" id="SSF50969">
    <property type="entry name" value="YVTN repeat-like/Quinoprotein amine dehydrogenase"/>
    <property type="match status" value="1"/>
</dbReference>
<evidence type="ECO:0000313" key="2">
    <source>
        <dbReference type="Proteomes" id="UP000242855"/>
    </source>
</evidence>
<accession>A0A286NTL6</accession>
<organism evidence="1 2">
    <name type="scientific">Capnocytophaga cynodegmi</name>
    <dbReference type="NCBI Taxonomy" id="28189"/>
    <lineage>
        <taxon>Bacteria</taxon>
        <taxon>Pseudomonadati</taxon>
        <taxon>Bacteroidota</taxon>
        <taxon>Flavobacteriia</taxon>
        <taxon>Flavobacteriales</taxon>
        <taxon>Flavobacteriaceae</taxon>
        <taxon>Capnocytophaga</taxon>
    </lineage>
</organism>
<protein>
    <recommendedName>
        <fullName evidence="3">Lipoprotein</fullName>
    </recommendedName>
</protein>
<gene>
    <name evidence="1" type="ORF">CGC48_01420</name>
</gene>
<evidence type="ECO:0000313" key="1">
    <source>
        <dbReference type="EMBL" id="ATA67399.1"/>
    </source>
</evidence>
<dbReference type="InterPro" id="IPR015943">
    <property type="entry name" value="WD40/YVTN_repeat-like_dom_sf"/>
</dbReference>
<dbReference type="PROSITE" id="PS51257">
    <property type="entry name" value="PROKAR_LIPOPROTEIN"/>
    <property type="match status" value="1"/>
</dbReference>
<dbReference type="KEGG" id="ccyn:CGC48_01420"/>
<sequence>MKNKIIQQMKKIFAFILLIISFSCGKQIEEVIVEKKVEKIVKVDPKVKSESTIAYYFEEQKSILTNKKQNQSFITIDWYENELFLGVEAINGKNKTYSIQKLDLQTGQLTELISNLKEIKDVAINNDYLFVTQLNTIQVFNRKTYSLHTVIGSGTEGYRNNGMFQALALLPMEDYFLVRDLRRLLFYRNSDITPENSKRISAPVRSAFYQRSNASLAHIGKKLYLSNGTSIETYDLQENMLINNEQTVSRNINFGTRIYQLVHFRGHLYASFGELGFARIDTEKGMIGRKYTGFQSKPINVTCLTFSEDKLFAINNVDGSVVIYDVKNIIYKEY</sequence>
<dbReference type="Gene3D" id="2.130.10.10">
    <property type="entry name" value="YVTN repeat-like/Quinoprotein amine dehydrogenase"/>
    <property type="match status" value="1"/>
</dbReference>